<dbReference type="AlphaFoldDB" id="A0A9P7VCE4"/>
<feature type="binding site" evidence="2">
    <location>
        <position position="103"/>
    </location>
    <ligand>
        <name>Fe cation</name>
        <dbReference type="ChEBI" id="CHEBI:24875"/>
    </ligand>
</feature>
<protein>
    <recommendedName>
        <fullName evidence="8">Pirin</fullName>
    </recommendedName>
</protein>
<dbReference type="InterPro" id="IPR008778">
    <property type="entry name" value="Pirin_C_dom"/>
</dbReference>
<keyword evidence="2" id="KW-0479">Metal-binding</keyword>
<evidence type="ECO:0000313" key="7">
    <source>
        <dbReference type="Proteomes" id="UP000790833"/>
    </source>
</evidence>
<comment type="cofactor">
    <cofactor evidence="2">
        <name>Fe cation</name>
        <dbReference type="ChEBI" id="CHEBI:24875"/>
    </cofactor>
    <text evidence="2">Binds 1 Fe cation per subunit.</text>
</comment>
<keyword evidence="7" id="KW-1185">Reference proteome</keyword>
<dbReference type="Proteomes" id="UP000790833">
    <property type="component" value="Unassembled WGS sequence"/>
</dbReference>
<feature type="binding site" evidence="2">
    <location>
        <position position="59"/>
    </location>
    <ligand>
        <name>Fe cation</name>
        <dbReference type="ChEBI" id="CHEBI:24875"/>
    </ligand>
</feature>
<dbReference type="Gene3D" id="2.60.120.10">
    <property type="entry name" value="Jelly Rolls"/>
    <property type="match status" value="2"/>
</dbReference>
<dbReference type="RefSeq" id="XP_043050839.1">
    <property type="nucleotide sequence ID" value="XM_043194515.1"/>
</dbReference>
<proteinExistence type="inferred from homology"/>
<comment type="caution">
    <text evidence="6">The sequence shown here is derived from an EMBL/GenBank/DDBJ whole genome shotgun (WGS) entry which is preliminary data.</text>
</comment>
<evidence type="ECO:0000256" key="3">
    <source>
        <dbReference type="RuleBase" id="RU003457"/>
    </source>
</evidence>
<dbReference type="PIRSF" id="PIRSF006232">
    <property type="entry name" value="Pirin"/>
    <property type="match status" value="1"/>
</dbReference>
<dbReference type="CDD" id="cd02247">
    <property type="entry name" value="cupin_pirin_C"/>
    <property type="match status" value="1"/>
</dbReference>
<feature type="binding site" evidence="2">
    <location>
        <position position="57"/>
    </location>
    <ligand>
        <name>Fe cation</name>
        <dbReference type="ChEBI" id="CHEBI:24875"/>
    </ligand>
</feature>
<dbReference type="PANTHER" id="PTHR13903:SF8">
    <property type="entry name" value="PIRIN"/>
    <property type="match status" value="1"/>
</dbReference>
<evidence type="ECO:0000313" key="6">
    <source>
        <dbReference type="EMBL" id="KAG7195292.1"/>
    </source>
</evidence>
<dbReference type="CDD" id="cd02909">
    <property type="entry name" value="cupin_pirin_N"/>
    <property type="match status" value="1"/>
</dbReference>
<evidence type="ECO:0000259" key="5">
    <source>
        <dbReference type="Pfam" id="PF05726"/>
    </source>
</evidence>
<feature type="domain" description="Pirin N-terminal" evidence="4">
    <location>
        <begin position="23"/>
        <end position="121"/>
    </location>
</feature>
<dbReference type="OrthoDB" id="198735at2759"/>
<name>A0A9P7VCE4_9ASCO</name>
<dbReference type="InterPro" id="IPR012093">
    <property type="entry name" value="Pirin"/>
</dbReference>
<gene>
    <name evidence="6" type="ORF">KQ657_003818</name>
</gene>
<organism evidence="6 7">
    <name type="scientific">Scheffersomyces spartinae</name>
    <dbReference type="NCBI Taxonomy" id="45513"/>
    <lineage>
        <taxon>Eukaryota</taxon>
        <taxon>Fungi</taxon>
        <taxon>Dikarya</taxon>
        <taxon>Ascomycota</taxon>
        <taxon>Saccharomycotina</taxon>
        <taxon>Pichiomycetes</taxon>
        <taxon>Debaryomycetaceae</taxon>
        <taxon>Scheffersomyces</taxon>
    </lineage>
</organism>
<feature type="domain" description="Pirin C-terminal" evidence="5">
    <location>
        <begin position="177"/>
        <end position="282"/>
    </location>
</feature>
<accession>A0A9P7VCE4</accession>
<sequence>MTEQIRKIELIVTAREQDEGVGARVRRSIGTQARRNFYPFLLFDHFSGNNANGFPEHPHRGQETITLMINGAMAHEDFTGSKGVLYSGDLQFMTAGKGVVHSEMPLPAADGSANEGLQLWVDLPNNLKNSEPRYRDLREWEIPQLVEDDGKVIVKLISGKSHGVESVKDLAYTPVDYYQYTVKKGGSFKQELRKDFNYFLYVLQGDGLKVNGDRNVKQFQNAFFVKQGDYFTGENNDDKDVVFALIGGKIEDQEVIQYGPFVCSSREGVEQAFDDYQSMKNGFENLRTWKTLISHGVTQEMVDGPLDGSLEKRAQQKEEYLRTHKVINKV</sequence>
<comment type="similarity">
    <text evidence="1 3">Belongs to the pirin family.</text>
</comment>
<keyword evidence="2" id="KW-0408">Iron</keyword>
<dbReference type="PANTHER" id="PTHR13903">
    <property type="entry name" value="PIRIN-RELATED"/>
    <property type="match status" value="1"/>
</dbReference>
<dbReference type="InterPro" id="IPR003829">
    <property type="entry name" value="Pirin_N_dom"/>
</dbReference>
<dbReference type="InterPro" id="IPR011051">
    <property type="entry name" value="RmlC_Cupin_sf"/>
</dbReference>
<evidence type="ECO:0000256" key="2">
    <source>
        <dbReference type="PIRSR" id="PIRSR006232-1"/>
    </source>
</evidence>
<dbReference type="GO" id="GO:0046872">
    <property type="term" value="F:metal ion binding"/>
    <property type="evidence" value="ECO:0007669"/>
    <property type="project" value="UniProtKB-KW"/>
</dbReference>
<dbReference type="GeneID" id="66117192"/>
<dbReference type="InterPro" id="IPR014710">
    <property type="entry name" value="RmlC-like_jellyroll"/>
</dbReference>
<dbReference type="Pfam" id="PF02678">
    <property type="entry name" value="Pirin"/>
    <property type="match status" value="1"/>
</dbReference>
<evidence type="ECO:0000259" key="4">
    <source>
        <dbReference type="Pfam" id="PF02678"/>
    </source>
</evidence>
<evidence type="ECO:0008006" key="8">
    <source>
        <dbReference type="Google" id="ProtNLM"/>
    </source>
</evidence>
<dbReference type="Pfam" id="PF05726">
    <property type="entry name" value="Pirin_C"/>
    <property type="match status" value="1"/>
</dbReference>
<dbReference type="EMBL" id="JAHMUF010000004">
    <property type="protein sequence ID" value="KAG7195292.1"/>
    <property type="molecule type" value="Genomic_DNA"/>
</dbReference>
<dbReference type="SUPFAM" id="SSF51182">
    <property type="entry name" value="RmlC-like cupins"/>
    <property type="match status" value="1"/>
</dbReference>
<evidence type="ECO:0000256" key="1">
    <source>
        <dbReference type="ARBA" id="ARBA00008416"/>
    </source>
</evidence>
<reference evidence="6" key="1">
    <citation type="submission" date="2021-03" db="EMBL/GenBank/DDBJ databases">
        <authorList>
            <person name="Palmer J.M."/>
        </authorList>
    </citation>
    <scope>NUCLEOTIDE SEQUENCE</scope>
    <source>
        <strain evidence="6">ARV_011</strain>
    </source>
</reference>
<feature type="binding site" evidence="2">
    <location>
        <position position="101"/>
    </location>
    <ligand>
        <name>Fe cation</name>
        <dbReference type="ChEBI" id="CHEBI:24875"/>
    </ligand>
</feature>